<dbReference type="InterPro" id="IPR036683">
    <property type="entry name" value="CO_DH_flav_C_dom_sf"/>
</dbReference>
<evidence type="ECO:0000259" key="3">
    <source>
        <dbReference type="PROSITE" id="PS51387"/>
    </source>
</evidence>
<sequence length="784" mass="86020">MRKFDHINAESYEEASSALRSYKKAEPIAGGTDLIGTLKKQILPDAPEAVVNLKTIKDASYIRDNGNTVSIGAMTKLCDIEDSDFLKTEEKAVWDAARSIASPIIRNEATIGGNICQDVRCWYYRYPHAIGGRLMCARKGGDECYAIKGRNQYHSIMGGMNTGKNACSTECPAGTDIPGYMARIREDDWDGAAEIIMRVNPMPMLTSRVCPHTCQTQCNQCEDGDCINIHAVERALGDYILENADKFYQKPATETGKKVGIVGAGPAGLTAAYYLRKEGHTVTVYEKMEEAGGVLMYGIPEYRLPKHYVRDLVHAIENMGVNFCFNTEVGKDIKIEEIKEANDTVFLDTGAWKQPILGIDGEHLTHFGLNFLVEVKAFMNRQIGKNVLVCGGGNVAMDVALTAVRLGAQKVKLVCLEQRAEMPASAEEIARAEEEGVEIYNGWGLGRVISAEDGSVTGLEAKRCTSVFDEAGHFSPVYDENDKEVFESDCIILATGQRVDLDFLGEKYKEELKSARGLIEIGEHKDTREPGVYAGGDAASGPSVAIKAIRDGGIAARHMSEYMGYPVKPAPARGGFLKHDPERIFVTESMKEKDTPVAERSLENEDSTSLTREEAKLEAGRCMNCGCYSVNASDMSPVLVAFDAEIKTTEHTFGADQFFSNMHSVEILEPGEIVTEITVPKMEGYETGYLKMRLRESIDFAVTSLAYAYKEENGVLADVRLAAGGIAPVPVRFSEAEAFLKGKAKTAENVDQAAEIALKDAQPLKENNYKIQEVKVQFRKAFGV</sequence>
<dbReference type="Gene3D" id="3.50.50.60">
    <property type="entry name" value="FAD/NAD(P)-binding domain"/>
    <property type="match status" value="1"/>
</dbReference>
<dbReference type="PRINTS" id="PR00419">
    <property type="entry name" value="ADXRDTASE"/>
</dbReference>
<dbReference type="PROSITE" id="PS51387">
    <property type="entry name" value="FAD_PCMH"/>
    <property type="match status" value="1"/>
</dbReference>
<reference evidence="4 5" key="1">
    <citation type="submission" date="2021-10" db="EMBL/GenBank/DDBJ databases">
        <title>Anaerobic single-cell dispensing facilitates the cultivation of human gut bacteria.</title>
        <authorList>
            <person name="Afrizal A."/>
        </authorList>
    </citation>
    <scope>NUCLEOTIDE SEQUENCE [LARGE SCALE GENOMIC DNA]</scope>
    <source>
        <strain evidence="4 5">CLA-AA-H200</strain>
    </source>
</reference>
<dbReference type="RefSeq" id="WP_227706605.1">
    <property type="nucleotide sequence ID" value="NZ_JAJEQX010000004.1"/>
</dbReference>
<dbReference type="Gene3D" id="3.30.390.50">
    <property type="entry name" value="CO dehydrogenase flavoprotein, C-terminal domain"/>
    <property type="match status" value="1"/>
</dbReference>
<dbReference type="SUPFAM" id="SSF46548">
    <property type="entry name" value="alpha-helical ferredoxin"/>
    <property type="match status" value="1"/>
</dbReference>
<dbReference type="InterPro" id="IPR023753">
    <property type="entry name" value="FAD/NAD-binding_dom"/>
</dbReference>
<dbReference type="InterPro" id="IPR016169">
    <property type="entry name" value="FAD-bd_PCMH_sub2"/>
</dbReference>
<dbReference type="Gene3D" id="1.10.1060.10">
    <property type="entry name" value="Alpha-helical ferredoxin"/>
    <property type="match status" value="1"/>
</dbReference>
<dbReference type="Gene3D" id="3.30.43.10">
    <property type="entry name" value="Uridine Diphospho-n-acetylenolpyruvylglucosamine Reductase, domain 2"/>
    <property type="match status" value="1"/>
</dbReference>
<dbReference type="Gene3D" id="3.30.465.10">
    <property type="match status" value="2"/>
</dbReference>
<dbReference type="PANTHER" id="PTHR42783:SF3">
    <property type="entry name" value="GLUTAMATE SYNTHASE [NADPH] SMALL CHAIN-RELATED"/>
    <property type="match status" value="1"/>
</dbReference>
<dbReference type="Pfam" id="PF00941">
    <property type="entry name" value="FAD_binding_5"/>
    <property type="match status" value="1"/>
</dbReference>
<feature type="domain" description="FAD-binding PCMH-type" evidence="3">
    <location>
        <begin position="1"/>
        <end position="202"/>
    </location>
</feature>
<keyword evidence="5" id="KW-1185">Reference proteome</keyword>
<dbReference type="InterPro" id="IPR009051">
    <property type="entry name" value="Helical_ferredxn"/>
</dbReference>
<dbReference type="Proteomes" id="UP001198151">
    <property type="component" value="Unassembled WGS sequence"/>
</dbReference>
<accession>A0ABS8FV67</accession>
<protein>
    <submittedName>
        <fullName evidence="4">FAD binding domain-containing protein</fullName>
    </submittedName>
</protein>
<gene>
    <name evidence="4" type="ORF">LKD70_03180</name>
</gene>
<dbReference type="InterPro" id="IPR002346">
    <property type="entry name" value="Mopterin_DH_FAD-bd"/>
</dbReference>
<dbReference type="PANTHER" id="PTHR42783">
    <property type="entry name" value="GLUTAMATE SYNTHASE [NADPH] SMALL CHAIN"/>
    <property type="match status" value="1"/>
</dbReference>
<evidence type="ECO:0000256" key="2">
    <source>
        <dbReference type="ARBA" id="ARBA00023002"/>
    </source>
</evidence>
<dbReference type="InterPro" id="IPR028261">
    <property type="entry name" value="DPD_II"/>
</dbReference>
<dbReference type="InterPro" id="IPR036318">
    <property type="entry name" value="FAD-bd_PCMH-like_sf"/>
</dbReference>
<dbReference type="SMART" id="SM01092">
    <property type="entry name" value="CO_deh_flav_C"/>
    <property type="match status" value="1"/>
</dbReference>
<dbReference type="InterPro" id="IPR036188">
    <property type="entry name" value="FAD/NAD-bd_sf"/>
</dbReference>
<keyword evidence="2" id="KW-0560">Oxidoreductase</keyword>
<proteinExistence type="predicted"/>
<dbReference type="Gene3D" id="3.40.50.720">
    <property type="entry name" value="NAD(P)-binding Rossmann-like Domain"/>
    <property type="match status" value="1"/>
</dbReference>
<evidence type="ECO:0000313" key="4">
    <source>
        <dbReference type="EMBL" id="MCC2253449.1"/>
    </source>
</evidence>
<dbReference type="InterPro" id="IPR005107">
    <property type="entry name" value="CO_DH_flav_C"/>
</dbReference>
<dbReference type="Pfam" id="PF14691">
    <property type="entry name" value="Fer4_20"/>
    <property type="match status" value="1"/>
</dbReference>
<dbReference type="InterPro" id="IPR016166">
    <property type="entry name" value="FAD-bd_PCMH"/>
</dbReference>
<dbReference type="InterPro" id="IPR016167">
    <property type="entry name" value="FAD-bd_PCMH_sub1"/>
</dbReference>
<evidence type="ECO:0000313" key="5">
    <source>
        <dbReference type="Proteomes" id="UP001198151"/>
    </source>
</evidence>
<keyword evidence="1" id="KW-0285">Flavoprotein</keyword>
<dbReference type="SUPFAM" id="SSF56176">
    <property type="entry name" value="FAD-binding/transporter-associated domain-like"/>
    <property type="match status" value="2"/>
</dbReference>
<organism evidence="4 5">
    <name type="scientific">Ruminococcus turbiniformis</name>
    <dbReference type="NCBI Taxonomy" id="2881258"/>
    <lineage>
        <taxon>Bacteria</taxon>
        <taxon>Bacillati</taxon>
        <taxon>Bacillota</taxon>
        <taxon>Clostridia</taxon>
        <taxon>Eubacteriales</taxon>
        <taxon>Oscillospiraceae</taxon>
        <taxon>Ruminococcus</taxon>
    </lineage>
</organism>
<dbReference type="SUPFAM" id="SSF51971">
    <property type="entry name" value="Nucleotide-binding domain"/>
    <property type="match status" value="1"/>
</dbReference>
<name>A0ABS8FV67_9FIRM</name>
<dbReference type="Pfam" id="PF03450">
    <property type="entry name" value="CO_deh_flav_C"/>
    <property type="match status" value="1"/>
</dbReference>
<evidence type="ECO:0000256" key="1">
    <source>
        <dbReference type="ARBA" id="ARBA00022630"/>
    </source>
</evidence>
<comment type="caution">
    <text evidence="4">The sequence shown here is derived from an EMBL/GenBank/DDBJ whole genome shotgun (WGS) entry which is preliminary data.</text>
</comment>
<dbReference type="Pfam" id="PF07992">
    <property type="entry name" value="Pyr_redox_2"/>
    <property type="match status" value="1"/>
</dbReference>
<dbReference type="EMBL" id="JAJEQX010000004">
    <property type="protein sequence ID" value="MCC2253449.1"/>
    <property type="molecule type" value="Genomic_DNA"/>
</dbReference>
<dbReference type="SUPFAM" id="SSF55447">
    <property type="entry name" value="CO dehydrogenase flavoprotein C-terminal domain-like"/>
    <property type="match status" value="1"/>
</dbReference>